<keyword evidence="2" id="KW-1185">Reference proteome</keyword>
<evidence type="ECO:0000313" key="1">
    <source>
        <dbReference type="EMBL" id="TNV81436.1"/>
    </source>
</evidence>
<accession>A0A8J8NTG0</accession>
<dbReference type="Proteomes" id="UP000785679">
    <property type="component" value="Unassembled WGS sequence"/>
</dbReference>
<reference evidence="1" key="1">
    <citation type="submission" date="2019-06" db="EMBL/GenBank/DDBJ databases">
        <authorList>
            <person name="Zheng W."/>
        </authorList>
    </citation>
    <scope>NUCLEOTIDE SEQUENCE</scope>
    <source>
        <strain evidence="1">QDHG01</strain>
    </source>
</reference>
<name>A0A8J8NTG0_HALGN</name>
<dbReference type="AlphaFoldDB" id="A0A8J8NTG0"/>
<evidence type="ECO:0000313" key="2">
    <source>
        <dbReference type="Proteomes" id="UP000785679"/>
    </source>
</evidence>
<sequence length="88" mass="9837">MLLLIFPSPLVAASILVYPLPFSMENIMIILSLITNSSFPLLTPLPMQLICLTESAFFRQASPRSTLLLKFNSFPRIPPTMPLFLLAD</sequence>
<organism evidence="1 2">
    <name type="scientific">Halteria grandinella</name>
    <dbReference type="NCBI Taxonomy" id="5974"/>
    <lineage>
        <taxon>Eukaryota</taxon>
        <taxon>Sar</taxon>
        <taxon>Alveolata</taxon>
        <taxon>Ciliophora</taxon>
        <taxon>Intramacronucleata</taxon>
        <taxon>Spirotrichea</taxon>
        <taxon>Stichotrichia</taxon>
        <taxon>Sporadotrichida</taxon>
        <taxon>Halteriidae</taxon>
        <taxon>Halteria</taxon>
    </lineage>
</organism>
<dbReference type="EMBL" id="RRYP01006143">
    <property type="protein sequence ID" value="TNV81436.1"/>
    <property type="molecule type" value="Genomic_DNA"/>
</dbReference>
<proteinExistence type="predicted"/>
<comment type="caution">
    <text evidence="1">The sequence shown here is derived from an EMBL/GenBank/DDBJ whole genome shotgun (WGS) entry which is preliminary data.</text>
</comment>
<protein>
    <submittedName>
        <fullName evidence="1">Uncharacterized protein</fullName>
    </submittedName>
</protein>
<gene>
    <name evidence="1" type="ORF">FGO68_gene14444</name>
</gene>